<dbReference type="InterPro" id="IPR000551">
    <property type="entry name" value="MerR-type_HTH_dom"/>
</dbReference>
<dbReference type="InterPro" id="IPR036244">
    <property type="entry name" value="TipA-like_antibiotic-bd"/>
</dbReference>
<dbReference type="InterPro" id="IPR047057">
    <property type="entry name" value="MerR_fam"/>
</dbReference>
<proteinExistence type="predicted"/>
<gene>
    <name evidence="7" type="ORF">CIK84_16935</name>
</gene>
<feature type="domain" description="HTH merR-type" evidence="6">
    <location>
        <begin position="12"/>
        <end position="81"/>
    </location>
</feature>
<evidence type="ECO:0000256" key="4">
    <source>
        <dbReference type="ARBA" id="ARBA00023163"/>
    </source>
</evidence>
<keyword evidence="2" id="KW-0805">Transcription regulation</keyword>
<evidence type="ECO:0000256" key="1">
    <source>
        <dbReference type="ARBA" id="ARBA00022491"/>
    </source>
</evidence>
<keyword evidence="4" id="KW-0804">Transcription</keyword>
<dbReference type="SUPFAM" id="SSF89082">
    <property type="entry name" value="Antibiotic binding domain of TipA-like multidrug resistance regulators"/>
    <property type="match status" value="1"/>
</dbReference>
<evidence type="ECO:0000313" key="7">
    <source>
        <dbReference type="EMBL" id="PMQ19032.1"/>
    </source>
</evidence>
<dbReference type="EMBL" id="PNQX01000003">
    <property type="protein sequence ID" value="PMQ19032.1"/>
    <property type="molecule type" value="Genomic_DNA"/>
</dbReference>
<evidence type="ECO:0000256" key="2">
    <source>
        <dbReference type="ARBA" id="ARBA00023015"/>
    </source>
</evidence>
<evidence type="ECO:0000313" key="8">
    <source>
        <dbReference type="Proteomes" id="UP000235739"/>
    </source>
</evidence>
<dbReference type="GO" id="GO:0003700">
    <property type="term" value="F:DNA-binding transcription factor activity"/>
    <property type="evidence" value="ECO:0007669"/>
    <property type="project" value="InterPro"/>
</dbReference>
<comment type="caution">
    <text evidence="7">The sequence shown here is derived from an EMBL/GenBank/DDBJ whole genome shotgun (WGS) entry which is preliminary data.</text>
</comment>
<dbReference type="SUPFAM" id="SSF46955">
    <property type="entry name" value="Putative DNA-binding domain"/>
    <property type="match status" value="1"/>
</dbReference>
<dbReference type="PRINTS" id="PR00040">
    <property type="entry name" value="HTHMERR"/>
</dbReference>
<dbReference type="Pfam" id="PF13411">
    <property type="entry name" value="MerR_1"/>
    <property type="match status" value="1"/>
</dbReference>
<dbReference type="Proteomes" id="UP000235739">
    <property type="component" value="Unassembled WGS sequence"/>
</dbReference>
<keyword evidence="5" id="KW-0175">Coiled coil</keyword>
<feature type="coiled-coil region" evidence="5">
    <location>
        <begin position="65"/>
        <end position="113"/>
    </location>
</feature>
<accession>A0A2N7RYQ7</accession>
<dbReference type="PROSITE" id="PS00552">
    <property type="entry name" value="HTH_MERR_1"/>
    <property type="match status" value="1"/>
</dbReference>
<evidence type="ECO:0000259" key="6">
    <source>
        <dbReference type="PROSITE" id="PS50937"/>
    </source>
</evidence>
<keyword evidence="1" id="KW-0678">Repressor</keyword>
<dbReference type="AlphaFoldDB" id="A0A2N7RYQ7"/>
<dbReference type="CDD" id="cd01106">
    <property type="entry name" value="HTH_TipAL-Mta"/>
    <property type="match status" value="1"/>
</dbReference>
<evidence type="ECO:0000256" key="3">
    <source>
        <dbReference type="ARBA" id="ARBA00023125"/>
    </source>
</evidence>
<protein>
    <submittedName>
        <fullName evidence="7">MerR family transcriptional regulator</fullName>
    </submittedName>
</protein>
<evidence type="ECO:0000256" key="5">
    <source>
        <dbReference type="SAM" id="Coils"/>
    </source>
</evidence>
<dbReference type="RefSeq" id="WP_013350093.1">
    <property type="nucleotide sequence ID" value="NZ_JABUYH010000028.1"/>
</dbReference>
<dbReference type="PANTHER" id="PTHR30204">
    <property type="entry name" value="REDOX-CYCLING DRUG-SENSING TRANSCRIPTIONAL ACTIVATOR SOXR"/>
    <property type="match status" value="1"/>
</dbReference>
<dbReference type="InterPro" id="IPR009061">
    <property type="entry name" value="DNA-bd_dom_put_sf"/>
</dbReference>
<dbReference type="SMART" id="SM00422">
    <property type="entry name" value="HTH_MERR"/>
    <property type="match status" value="1"/>
</dbReference>
<name>A0A2N7RYQ7_9MICC</name>
<keyword evidence="3" id="KW-0238">DNA-binding</keyword>
<dbReference type="Gene3D" id="1.10.490.50">
    <property type="entry name" value="Antibiotic binding domain of TipA-like multidrug resistance regulators"/>
    <property type="match status" value="1"/>
</dbReference>
<reference evidence="7 8" key="1">
    <citation type="journal article" date="2017" name="Elife">
        <title>Extensive horizontal gene transfer in cheese-associated bacteria.</title>
        <authorList>
            <person name="Bonham K.S."/>
            <person name="Wolfe B.E."/>
            <person name="Dutton R.J."/>
        </authorList>
    </citation>
    <scope>NUCLEOTIDE SEQUENCE [LARGE SCALE GENOMIC DNA]</scope>
    <source>
        <strain evidence="7 8">JB182</strain>
    </source>
</reference>
<dbReference type="Gene3D" id="1.10.1660.10">
    <property type="match status" value="1"/>
</dbReference>
<dbReference type="PANTHER" id="PTHR30204:SF69">
    <property type="entry name" value="MERR-FAMILY TRANSCRIPTIONAL REGULATOR"/>
    <property type="match status" value="1"/>
</dbReference>
<dbReference type="GO" id="GO:0003677">
    <property type="term" value="F:DNA binding"/>
    <property type="evidence" value="ECO:0007669"/>
    <property type="project" value="UniProtKB-KW"/>
</dbReference>
<dbReference type="InterPro" id="IPR012925">
    <property type="entry name" value="TipAS_dom"/>
</dbReference>
<sequence>MKDPTARRSEAIHPIAHVSKSAGISSRTLRHYDQIGLLVPDHVAANGYRYYTDGQLVRLQRILLLKQLGLKLETIAEILDEERDELAALGTHKEQLHQQQAALERQIAALEHSISALTTGDPMEPGKSFDGFNEQYKQEVTERWGGDAYESSAKWWNAKTTNERTSFIDEVKELNAAWIQAGELDVAADSQHAQDLAARHVQWLNSVPGTPMTSGDQQQHKTFICGLAEMYVDDARFAKNYGAYATLVRDALKIFAERNINVG</sequence>
<organism evidence="7 8">
    <name type="scientific">Glutamicibacter arilaitensis</name>
    <dbReference type="NCBI Taxonomy" id="256701"/>
    <lineage>
        <taxon>Bacteria</taxon>
        <taxon>Bacillati</taxon>
        <taxon>Actinomycetota</taxon>
        <taxon>Actinomycetes</taxon>
        <taxon>Micrococcales</taxon>
        <taxon>Micrococcaceae</taxon>
        <taxon>Glutamicibacter</taxon>
    </lineage>
</organism>
<dbReference type="OMA" id="GFDHTQY"/>
<dbReference type="Pfam" id="PF07739">
    <property type="entry name" value="TipAS"/>
    <property type="match status" value="1"/>
</dbReference>
<dbReference type="GeneID" id="303186351"/>
<dbReference type="PROSITE" id="PS50937">
    <property type="entry name" value="HTH_MERR_2"/>
    <property type="match status" value="1"/>
</dbReference>